<evidence type="ECO:0000256" key="1">
    <source>
        <dbReference type="ARBA" id="ARBA00022603"/>
    </source>
</evidence>
<dbReference type="InterPro" id="IPR043675">
    <property type="entry name" value="TrmR_methyltr"/>
</dbReference>
<evidence type="ECO:0000256" key="2">
    <source>
        <dbReference type="ARBA" id="ARBA00022679"/>
    </source>
</evidence>
<dbReference type="PANTHER" id="PTHR43836:SF2">
    <property type="entry name" value="CATECHOL O-METHYLTRANSFERASE 1-RELATED"/>
    <property type="match status" value="1"/>
</dbReference>
<reference evidence="5 6" key="1">
    <citation type="submission" date="2018-06" db="EMBL/GenBank/DDBJ databases">
        <authorList>
            <consortium name="Pathogen Informatics"/>
            <person name="Doyle S."/>
        </authorList>
    </citation>
    <scope>NUCLEOTIDE SEQUENCE [LARGE SCALE GENOMIC DNA]</scope>
    <source>
        <strain evidence="5 6">NCTC7688</strain>
    </source>
</reference>
<dbReference type="HAMAP" id="MF_02217">
    <property type="entry name" value="TrmR_methyltr"/>
    <property type="match status" value="1"/>
</dbReference>
<dbReference type="GO" id="GO:0016300">
    <property type="term" value="F:tRNA (uridine) methyltransferase activity"/>
    <property type="evidence" value="ECO:0007669"/>
    <property type="project" value="UniProtKB-UniRule"/>
</dbReference>
<keyword evidence="4" id="KW-0460">Magnesium</keyword>
<comment type="catalytic activity">
    <reaction evidence="4">
        <text>5-hydroxyuridine(34) in tRNA + S-adenosyl-L-methionine = 5-methoxyuridine(34) in tRNA + S-adenosyl-L-homocysteine + H(+)</text>
        <dbReference type="Rhea" id="RHEA:60524"/>
        <dbReference type="Rhea" id="RHEA-COMP:13381"/>
        <dbReference type="Rhea" id="RHEA-COMP:15591"/>
        <dbReference type="ChEBI" id="CHEBI:15378"/>
        <dbReference type="ChEBI" id="CHEBI:57856"/>
        <dbReference type="ChEBI" id="CHEBI:59789"/>
        <dbReference type="ChEBI" id="CHEBI:136877"/>
        <dbReference type="ChEBI" id="CHEBI:143860"/>
    </reaction>
</comment>
<feature type="binding site" evidence="4">
    <location>
        <position position="128"/>
    </location>
    <ligand>
        <name>S-adenosyl-L-methionine</name>
        <dbReference type="ChEBI" id="CHEBI:59789"/>
    </ligand>
</feature>
<feature type="binding site" evidence="4">
    <location>
        <position position="64"/>
    </location>
    <ligand>
        <name>S-adenosyl-L-methionine</name>
        <dbReference type="ChEBI" id="CHEBI:59789"/>
    </ligand>
</feature>
<dbReference type="EMBL" id="UHED01000001">
    <property type="protein sequence ID" value="SUM82867.1"/>
    <property type="molecule type" value="Genomic_DNA"/>
</dbReference>
<dbReference type="Proteomes" id="UP000254707">
    <property type="component" value="Unassembled WGS sequence"/>
</dbReference>
<evidence type="ECO:0000256" key="4">
    <source>
        <dbReference type="HAMAP-Rule" id="MF_02217"/>
    </source>
</evidence>
<evidence type="ECO:0000256" key="3">
    <source>
        <dbReference type="ARBA" id="ARBA00022691"/>
    </source>
</evidence>
<dbReference type="CDD" id="cd02440">
    <property type="entry name" value="AdoMet_MTases"/>
    <property type="match status" value="1"/>
</dbReference>
<keyword evidence="3 4" id="KW-0949">S-adenosyl-L-methionine</keyword>
<sequence>MDNNQSYLLNLHKQTDETIESLRPYAEANNVPIVDRLTLEMIKQLIRLHKPQNILEIGTAIGYSAMQFASVSKDVHITTIERDSDMQQQAKENIRKYDFSNQVTLVEGDALEQFHNVEQESFDMIFIDAAKAQSKKFFELYTPLLKEGGVVITDNVLYHGFVSDISVVRTRNVRQMVKKVIEYNEWLMNNEAYTTNFLNIDDGLAISIKGESK</sequence>
<comment type="subunit">
    <text evidence="4">Homodimer.</text>
</comment>
<dbReference type="GO" id="GO:0030488">
    <property type="term" value="P:tRNA methylation"/>
    <property type="evidence" value="ECO:0007669"/>
    <property type="project" value="UniProtKB-UniRule"/>
</dbReference>
<evidence type="ECO:0000313" key="6">
    <source>
        <dbReference type="Proteomes" id="UP000254707"/>
    </source>
</evidence>
<feature type="binding site" evidence="4">
    <location>
        <position position="34"/>
    </location>
    <ligand>
        <name>S-adenosyl-L-methionine</name>
        <dbReference type="ChEBI" id="CHEBI:59789"/>
    </ligand>
</feature>
<dbReference type="InterPro" id="IPR002935">
    <property type="entry name" value="SAM_O-MeTrfase"/>
</dbReference>
<name>A0A380HN04_STASA</name>
<keyword evidence="4" id="KW-0479">Metal-binding</keyword>
<feature type="binding site" evidence="4">
    <location>
        <begin position="109"/>
        <end position="110"/>
    </location>
    <ligand>
        <name>S-adenosyl-L-methionine</name>
        <dbReference type="ChEBI" id="CHEBI:59789"/>
    </ligand>
</feature>
<comment type="function">
    <text evidence="4">Catalyzes the methylation of 5-hydroxyuridine (ho5U) to form 5-methoxyuridine (mo5U) at position 34 in tRNAs.</text>
</comment>
<dbReference type="Gene3D" id="3.40.50.150">
    <property type="entry name" value="Vaccinia Virus protein VP39"/>
    <property type="match status" value="1"/>
</dbReference>
<keyword evidence="2 4" id="KW-0808">Transferase</keyword>
<organism evidence="5 6">
    <name type="scientific">Staphylococcus saprophyticus</name>
    <dbReference type="NCBI Taxonomy" id="29385"/>
    <lineage>
        <taxon>Bacteria</taxon>
        <taxon>Bacillati</taxon>
        <taxon>Bacillota</taxon>
        <taxon>Bacilli</taxon>
        <taxon>Bacillales</taxon>
        <taxon>Staphylococcaceae</taxon>
        <taxon>Staphylococcus</taxon>
    </lineage>
</organism>
<dbReference type="InterPro" id="IPR029063">
    <property type="entry name" value="SAM-dependent_MTases_sf"/>
</dbReference>
<keyword evidence="4" id="KW-0819">tRNA processing</keyword>
<feature type="binding site" evidence="4">
    <location>
        <position position="128"/>
    </location>
    <ligand>
        <name>Mg(2+)</name>
        <dbReference type="ChEBI" id="CHEBI:18420"/>
    </ligand>
</feature>
<dbReference type="PROSITE" id="PS51682">
    <property type="entry name" value="SAM_OMT_I"/>
    <property type="match status" value="1"/>
</dbReference>
<dbReference type="GeneID" id="3617031"/>
<dbReference type="PANTHER" id="PTHR43836">
    <property type="entry name" value="CATECHOL O-METHYLTRANSFERASE 1-RELATED"/>
    <property type="match status" value="1"/>
</dbReference>
<dbReference type="OMA" id="YIEYHEL"/>
<dbReference type="AlphaFoldDB" id="A0A380HN04"/>
<gene>
    <name evidence="4" type="primary">trmR</name>
    <name evidence="5" type="ORF">NCTC7688_01433</name>
</gene>
<dbReference type="GO" id="GO:0000287">
    <property type="term" value="F:magnesium ion binding"/>
    <property type="evidence" value="ECO:0007669"/>
    <property type="project" value="UniProtKB-UniRule"/>
</dbReference>
<evidence type="ECO:0000313" key="5">
    <source>
        <dbReference type="EMBL" id="SUM82867.1"/>
    </source>
</evidence>
<keyword evidence="1 4" id="KW-0489">Methyltransferase</keyword>
<dbReference type="RefSeq" id="WP_002483124.1">
    <property type="nucleotide sequence ID" value="NZ_CAXOKG010000001.1"/>
</dbReference>
<feature type="binding site" evidence="4">
    <location>
        <position position="81"/>
    </location>
    <ligand>
        <name>S-adenosyl-L-methionine</name>
        <dbReference type="ChEBI" id="CHEBI:59789"/>
    </ligand>
</feature>
<proteinExistence type="inferred from homology"/>
<dbReference type="Pfam" id="PF01596">
    <property type="entry name" value="Methyltransf_3"/>
    <property type="match status" value="1"/>
</dbReference>
<dbReference type="SUPFAM" id="SSF53335">
    <property type="entry name" value="S-adenosyl-L-methionine-dependent methyltransferases"/>
    <property type="match status" value="1"/>
</dbReference>
<feature type="binding site" evidence="4">
    <location>
        <position position="154"/>
    </location>
    <ligand>
        <name>Mg(2+)</name>
        <dbReference type="ChEBI" id="CHEBI:18420"/>
    </ligand>
</feature>
<feature type="binding site" evidence="4">
    <location>
        <position position="155"/>
    </location>
    <ligand>
        <name>Mg(2+)</name>
        <dbReference type="ChEBI" id="CHEBI:18420"/>
    </ligand>
</feature>
<dbReference type="EC" id="2.1.1.-" evidence="4"/>
<accession>A0A380HN04</accession>
<protein>
    <recommendedName>
        <fullName evidence="4">tRNA 5-hydroxyuridine methyltransferase</fullName>
        <ecNumber evidence="4">2.1.1.-</ecNumber>
    </recommendedName>
    <alternativeName>
        <fullName evidence="4">ho5U methyltransferase</fullName>
    </alternativeName>
</protein>
<dbReference type="GO" id="GO:0008171">
    <property type="term" value="F:O-methyltransferase activity"/>
    <property type="evidence" value="ECO:0007669"/>
    <property type="project" value="InterPro"/>
</dbReference>
<comment type="similarity">
    <text evidence="4">Belongs to the class I-like SAM-binding methyltransferase superfamily. Cation-dependent O-methyltransferase family.</text>
</comment>